<name>A0ABW7Z8C9_9ACTN</name>
<proteinExistence type="predicted"/>
<keyword evidence="2" id="KW-1185">Reference proteome</keyword>
<sequence length="144" mass="14750">MRGMTGSSGTGQAAAASGGVLSSAVRYTVLIAQLAAAALRLRGLSGRVEGTYRYVEGCSTSVDRLAEQMATLTVDRDSVGEHHQAAAVMRGVLADAAAMAEAIEDLAQLFDDTAAAHEADYGPVAEAIAASPVPMADASFYSNR</sequence>
<dbReference type="EMBL" id="JBITGY010000012">
    <property type="protein sequence ID" value="MFI6503703.1"/>
    <property type="molecule type" value="Genomic_DNA"/>
</dbReference>
<evidence type="ECO:0000313" key="2">
    <source>
        <dbReference type="Proteomes" id="UP001612741"/>
    </source>
</evidence>
<comment type="caution">
    <text evidence="1">The sequence shown here is derived from an EMBL/GenBank/DDBJ whole genome shotgun (WGS) entry which is preliminary data.</text>
</comment>
<evidence type="ECO:0000313" key="1">
    <source>
        <dbReference type="EMBL" id="MFI6503703.1"/>
    </source>
</evidence>
<dbReference type="Proteomes" id="UP001612741">
    <property type="component" value="Unassembled WGS sequence"/>
</dbReference>
<protein>
    <submittedName>
        <fullName evidence="1">Uncharacterized protein</fullName>
    </submittedName>
</protein>
<accession>A0ABW7Z8C9</accession>
<organism evidence="1 2">
    <name type="scientific">Nonomuraea typhae</name>
    <dbReference type="NCBI Taxonomy" id="2603600"/>
    <lineage>
        <taxon>Bacteria</taxon>
        <taxon>Bacillati</taxon>
        <taxon>Actinomycetota</taxon>
        <taxon>Actinomycetes</taxon>
        <taxon>Streptosporangiales</taxon>
        <taxon>Streptosporangiaceae</taxon>
        <taxon>Nonomuraea</taxon>
    </lineage>
</organism>
<reference evidence="1 2" key="1">
    <citation type="submission" date="2024-10" db="EMBL/GenBank/DDBJ databases">
        <title>The Natural Products Discovery Center: Release of the First 8490 Sequenced Strains for Exploring Actinobacteria Biosynthetic Diversity.</title>
        <authorList>
            <person name="Kalkreuter E."/>
            <person name="Kautsar S.A."/>
            <person name="Yang D."/>
            <person name="Bader C.D."/>
            <person name="Teijaro C.N."/>
            <person name="Fluegel L."/>
            <person name="Davis C.M."/>
            <person name="Simpson J.R."/>
            <person name="Lauterbach L."/>
            <person name="Steele A.D."/>
            <person name="Gui C."/>
            <person name="Meng S."/>
            <person name="Li G."/>
            <person name="Viehrig K."/>
            <person name="Ye F."/>
            <person name="Su P."/>
            <person name="Kiefer A.F."/>
            <person name="Nichols A."/>
            <person name="Cepeda A.J."/>
            <person name="Yan W."/>
            <person name="Fan B."/>
            <person name="Jiang Y."/>
            <person name="Adhikari A."/>
            <person name="Zheng C.-J."/>
            <person name="Schuster L."/>
            <person name="Cowan T.M."/>
            <person name="Smanski M.J."/>
            <person name="Chevrette M.G."/>
            <person name="De Carvalho L.P.S."/>
            <person name="Shen B."/>
        </authorList>
    </citation>
    <scope>NUCLEOTIDE SEQUENCE [LARGE SCALE GENOMIC DNA]</scope>
    <source>
        <strain evidence="1 2">NPDC050545</strain>
    </source>
</reference>
<dbReference type="RefSeq" id="WP_397089461.1">
    <property type="nucleotide sequence ID" value="NZ_JBITGY010000012.1"/>
</dbReference>
<gene>
    <name evidence="1" type="ORF">ACIBG2_40405</name>
</gene>